<dbReference type="InterPro" id="IPR020622">
    <property type="entry name" value="Ala_racemase_pyridoxalP-BS"/>
</dbReference>
<evidence type="ECO:0000313" key="11">
    <source>
        <dbReference type="EMBL" id="SHO67524.1"/>
    </source>
</evidence>
<dbReference type="SMART" id="SM01005">
    <property type="entry name" value="Ala_racemase_C"/>
    <property type="match status" value="1"/>
</dbReference>
<dbReference type="PRINTS" id="PR00992">
    <property type="entry name" value="ALARACEMASE"/>
</dbReference>
<dbReference type="EC" id="5.1.1.1" evidence="4 7"/>
<dbReference type="GO" id="GO:0008784">
    <property type="term" value="F:alanine racemase activity"/>
    <property type="evidence" value="ECO:0007669"/>
    <property type="project" value="UniProtKB-UniRule"/>
</dbReference>
<dbReference type="UniPathway" id="UPA00042">
    <property type="reaction ID" value="UER00497"/>
</dbReference>
<comment type="pathway">
    <text evidence="7">Amino-acid biosynthesis; D-alanine biosynthesis; D-alanine from L-alanine: step 1/1.</text>
</comment>
<keyword evidence="12" id="KW-1185">Reference proteome</keyword>
<evidence type="ECO:0000256" key="9">
    <source>
        <dbReference type="PIRSR" id="PIRSR600821-52"/>
    </source>
</evidence>
<dbReference type="GO" id="GO:0030632">
    <property type="term" value="P:D-alanine biosynthetic process"/>
    <property type="evidence" value="ECO:0007669"/>
    <property type="project" value="UniProtKB-UniRule"/>
</dbReference>
<dbReference type="Pfam" id="PF01168">
    <property type="entry name" value="Ala_racemase_N"/>
    <property type="match status" value="1"/>
</dbReference>
<evidence type="ECO:0000256" key="4">
    <source>
        <dbReference type="ARBA" id="ARBA00013089"/>
    </source>
</evidence>
<dbReference type="InterPro" id="IPR009006">
    <property type="entry name" value="Ala_racemase/Decarboxylase_C"/>
</dbReference>
<evidence type="ECO:0000259" key="10">
    <source>
        <dbReference type="SMART" id="SM01005"/>
    </source>
</evidence>
<comment type="function">
    <text evidence="7">Catalyzes the interconversion of L-alanine and D-alanine. May also act on other amino acids.</text>
</comment>
<sequence length="380" mass="39937">MVSLSQVAVANAIPWPTAEHAGAWLTVDLSAIRDNYLALQARASGAACAAVVKADAYGLGADRVAPVLAAAGCRHFFVAHLEEGLRLRPHLPSSAAIYVLNGLMPDAEAECAEAGVTPVLNDLRQVEAWAAYARRHGRALPGVIQIDTGMSRLGLPLAEIEALADTPATLAGIELKAVMSHLACGDEPEHPANAEQLAAFEARRRLLPAAPACFANSAGIHLGPAYHFDMVRPGAALYGLAPVPGLPNPMKPVVRLDGRVIQVRDIAPGCAVGYGYSFRADRPMRIATLAVGYADGWLRSHSNTGSAYFEGIALPFVGRISMDSATLDASAVPPGRLFDGAPVELIGPHQSVDDVAAAAHTIGYEILTGLGSRYHRRYIG</sequence>
<evidence type="ECO:0000256" key="5">
    <source>
        <dbReference type="ARBA" id="ARBA00022898"/>
    </source>
</evidence>
<dbReference type="STRING" id="1123029.SAMN02745172_04205"/>
<dbReference type="Proteomes" id="UP000186406">
    <property type="component" value="Unassembled WGS sequence"/>
</dbReference>
<evidence type="ECO:0000256" key="3">
    <source>
        <dbReference type="ARBA" id="ARBA00007880"/>
    </source>
</evidence>
<dbReference type="PANTHER" id="PTHR30511">
    <property type="entry name" value="ALANINE RACEMASE"/>
    <property type="match status" value="1"/>
</dbReference>
<gene>
    <name evidence="11" type="ORF">SAMN02745172_04205</name>
</gene>
<dbReference type="SUPFAM" id="SSF51419">
    <property type="entry name" value="PLP-binding barrel"/>
    <property type="match status" value="1"/>
</dbReference>
<dbReference type="Gene3D" id="3.20.20.10">
    <property type="entry name" value="Alanine racemase"/>
    <property type="match status" value="1"/>
</dbReference>
<comment type="catalytic activity">
    <reaction evidence="1 7">
        <text>L-alanine = D-alanine</text>
        <dbReference type="Rhea" id="RHEA:20249"/>
        <dbReference type="ChEBI" id="CHEBI:57416"/>
        <dbReference type="ChEBI" id="CHEBI:57972"/>
        <dbReference type="EC" id="5.1.1.1"/>
    </reaction>
</comment>
<dbReference type="Gene3D" id="2.40.37.10">
    <property type="entry name" value="Lyase, Ornithine Decarboxylase, Chain A, domain 1"/>
    <property type="match status" value="1"/>
</dbReference>
<keyword evidence="5 7" id="KW-0663">Pyridoxal phosphate</keyword>
<dbReference type="InterPro" id="IPR001608">
    <property type="entry name" value="Ala_racemase_N"/>
</dbReference>
<dbReference type="GO" id="GO:0030170">
    <property type="term" value="F:pyridoxal phosphate binding"/>
    <property type="evidence" value="ECO:0007669"/>
    <property type="project" value="UniProtKB-UniRule"/>
</dbReference>
<dbReference type="OrthoDB" id="9813814at2"/>
<comment type="cofactor">
    <cofactor evidence="2 7 8">
        <name>pyridoxal 5'-phosphate</name>
        <dbReference type="ChEBI" id="CHEBI:597326"/>
    </cofactor>
</comment>
<evidence type="ECO:0000256" key="6">
    <source>
        <dbReference type="ARBA" id="ARBA00023235"/>
    </source>
</evidence>
<evidence type="ECO:0000313" key="12">
    <source>
        <dbReference type="Proteomes" id="UP000186406"/>
    </source>
</evidence>
<protein>
    <recommendedName>
        <fullName evidence="4 7">Alanine racemase</fullName>
        <ecNumber evidence="4 7">5.1.1.1</ecNumber>
    </recommendedName>
</protein>
<feature type="binding site" evidence="7 9">
    <location>
        <position position="322"/>
    </location>
    <ligand>
        <name>substrate</name>
    </ligand>
</feature>
<accession>A0A1M7ZRI8</accession>
<dbReference type="NCBIfam" id="TIGR00492">
    <property type="entry name" value="alr"/>
    <property type="match status" value="1"/>
</dbReference>
<evidence type="ECO:0000256" key="8">
    <source>
        <dbReference type="PIRSR" id="PIRSR600821-50"/>
    </source>
</evidence>
<evidence type="ECO:0000256" key="1">
    <source>
        <dbReference type="ARBA" id="ARBA00000316"/>
    </source>
</evidence>
<dbReference type="InterPro" id="IPR029066">
    <property type="entry name" value="PLP-binding_barrel"/>
</dbReference>
<dbReference type="RefSeq" id="WP_073632423.1">
    <property type="nucleotide sequence ID" value="NZ_FRXO01000015.1"/>
</dbReference>
<dbReference type="InterPro" id="IPR000821">
    <property type="entry name" value="Ala_racemase"/>
</dbReference>
<organism evidence="11 12">
    <name type="scientific">Pseudoxanthobacter soli DSM 19599</name>
    <dbReference type="NCBI Taxonomy" id="1123029"/>
    <lineage>
        <taxon>Bacteria</taxon>
        <taxon>Pseudomonadati</taxon>
        <taxon>Pseudomonadota</taxon>
        <taxon>Alphaproteobacteria</taxon>
        <taxon>Hyphomicrobiales</taxon>
        <taxon>Segnochrobactraceae</taxon>
        <taxon>Pseudoxanthobacter</taxon>
    </lineage>
</organism>
<dbReference type="AlphaFoldDB" id="A0A1M7ZRI8"/>
<keyword evidence="6 7" id="KW-0413">Isomerase</keyword>
<proteinExistence type="inferred from homology"/>
<dbReference type="SUPFAM" id="SSF50621">
    <property type="entry name" value="Alanine racemase C-terminal domain-like"/>
    <property type="match status" value="1"/>
</dbReference>
<dbReference type="InterPro" id="IPR011079">
    <property type="entry name" value="Ala_racemase_C"/>
</dbReference>
<comment type="similarity">
    <text evidence="3 7">Belongs to the alanine racemase family.</text>
</comment>
<dbReference type="Pfam" id="PF00842">
    <property type="entry name" value="Ala_racemase_C"/>
    <property type="match status" value="1"/>
</dbReference>
<dbReference type="PANTHER" id="PTHR30511:SF0">
    <property type="entry name" value="ALANINE RACEMASE, CATABOLIC-RELATED"/>
    <property type="match status" value="1"/>
</dbReference>
<name>A0A1M7ZRI8_9HYPH</name>
<dbReference type="HAMAP" id="MF_01201">
    <property type="entry name" value="Ala_racemase"/>
    <property type="match status" value="1"/>
</dbReference>
<feature type="binding site" evidence="7 9">
    <location>
        <position position="152"/>
    </location>
    <ligand>
        <name>substrate</name>
    </ligand>
</feature>
<evidence type="ECO:0000256" key="2">
    <source>
        <dbReference type="ARBA" id="ARBA00001933"/>
    </source>
</evidence>
<feature type="modified residue" description="N6-(pyridoxal phosphate)lysine" evidence="7 8">
    <location>
        <position position="53"/>
    </location>
</feature>
<dbReference type="PROSITE" id="PS00395">
    <property type="entry name" value="ALANINE_RACEMASE"/>
    <property type="match status" value="1"/>
</dbReference>
<feature type="domain" description="Alanine racemase C-terminal" evidence="10">
    <location>
        <begin position="253"/>
        <end position="379"/>
    </location>
</feature>
<reference evidence="11 12" key="1">
    <citation type="submission" date="2016-12" db="EMBL/GenBank/DDBJ databases">
        <authorList>
            <person name="Song W.-J."/>
            <person name="Kurnit D.M."/>
        </authorList>
    </citation>
    <scope>NUCLEOTIDE SEQUENCE [LARGE SCALE GENOMIC DNA]</scope>
    <source>
        <strain evidence="11 12">DSM 19599</strain>
    </source>
</reference>
<dbReference type="CDD" id="cd00430">
    <property type="entry name" value="PLPDE_III_AR"/>
    <property type="match status" value="1"/>
</dbReference>
<feature type="active site" description="Proton acceptor; specific for D-alanine" evidence="7">
    <location>
        <position position="53"/>
    </location>
</feature>
<feature type="active site" description="Proton acceptor; specific for L-alanine" evidence="7">
    <location>
        <position position="274"/>
    </location>
</feature>
<dbReference type="EMBL" id="FRXO01000015">
    <property type="protein sequence ID" value="SHO67524.1"/>
    <property type="molecule type" value="Genomic_DNA"/>
</dbReference>
<evidence type="ECO:0000256" key="7">
    <source>
        <dbReference type="HAMAP-Rule" id="MF_01201"/>
    </source>
</evidence>
<dbReference type="GO" id="GO:0005829">
    <property type="term" value="C:cytosol"/>
    <property type="evidence" value="ECO:0007669"/>
    <property type="project" value="TreeGrafter"/>
</dbReference>